<evidence type="ECO:0000259" key="1">
    <source>
        <dbReference type="Pfam" id="PF13847"/>
    </source>
</evidence>
<name>A0A1T5NFB7_9BACT</name>
<dbReference type="Pfam" id="PF13847">
    <property type="entry name" value="Methyltransf_31"/>
    <property type="match status" value="1"/>
</dbReference>
<dbReference type="GO" id="GO:0008176">
    <property type="term" value="F:tRNA (guanine(46)-N7)-methyltransferase activity"/>
    <property type="evidence" value="ECO:0007669"/>
    <property type="project" value="UniProtKB-EC"/>
</dbReference>
<protein>
    <submittedName>
        <fullName evidence="2">Putative methyltransferase</fullName>
    </submittedName>
</protein>
<reference evidence="2 3" key="1">
    <citation type="submission" date="2017-02" db="EMBL/GenBank/DDBJ databases">
        <authorList>
            <person name="Peterson S.W."/>
        </authorList>
    </citation>
    <scope>NUCLEOTIDE SEQUENCE [LARGE SCALE GENOMIC DNA]</scope>
    <source>
        <strain evidence="2 3">DSM 18108</strain>
    </source>
</reference>
<dbReference type="AlphaFoldDB" id="A0A1T5NFB7"/>
<keyword evidence="2" id="KW-0489">Methyltransferase</keyword>
<accession>A0A1T5NFB7</accession>
<sequence length="204" mass="23525">MSFASSTSLRGHSDKWFESDANFHHLYPLYIQALAQRHWTPLRVVQKASKFLAATPGAKILDIGSGPGKFCLGGAYYNPDAFFYGIEQRSDLVRYAFIAKEMVGLNNVTCMYGNLTELDFSQYDHFYFFNSFYENLPGTYKIDDKLTYSRSLYNQYNRYLYTQLERMPAGTRLATYHGAEAEAPHGYHIVGTDIDHLLKFWIKL</sequence>
<dbReference type="InterPro" id="IPR025714">
    <property type="entry name" value="Methyltranfer_dom"/>
</dbReference>
<evidence type="ECO:0000313" key="3">
    <source>
        <dbReference type="Proteomes" id="UP000190166"/>
    </source>
</evidence>
<dbReference type="Gene3D" id="3.40.50.150">
    <property type="entry name" value="Vaccinia Virus protein VP39"/>
    <property type="match status" value="1"/>
</dbReference>
<dbReference type="InterPro" id="IPR029063">
    <property type="entry name" value="SAM-dependent_MTases_sf"/>
</dbReference>
<keyword evidence="3" id="KW-1185">Reference proteome</keyword>
<dbReference type="STRING" id="393003.SAMN05660461_1387"/>
<gene>
    <name evidence="2" type="ORF">SAMN05660461_1387</name>
</gene>
<feature type="domain" description="Methyltransferase" evidence="1">
    <location>
        <begin position="56"/>
        <end position="122"/>
    </location>
</feature>
<dbReference type="EMBL" id="FUZZ01000001">
    <property type="protein sequence ID" value="SKC99155.1"/>
    <property type="molecule type" value="Genomic_DNA"/>
</dbReference>
<organism evidence="2 3">
    <name type="scientific">Chitinophaga ginsengisegetis</name>
    <dbReference type="NCBI Taxonomy" id="393003"/>
    <lineage>
        <taxon>Bacteria</taxon>
        <taxon>Pseudomonadati</taxon>
        <taxon>Bacteroidota</taxon>
        <taxon>Chitinophagia</taxon>
        <taxon>Chitinophagales</taxon>
        <taxon>Chitinophagaceae</taxon>
        <taxon>Chitinophaga</taxon>
    </lineage>
</organism>
<proteinExistence type="predicted"/>
<evidence type="ECO:0000313" key="2">
    <source>
        <dbReference type="EMBL" id="SKC99155.1"/>
    </source>
</evidence>
<keyword evidence="2" id="KW-0808">Transferase</keyword>
<dbReference type="SUPFAM" id="SSF53335">
    <property type="entry name" value="S-adenosyl-L-methionine-dependent methyltransferases"/>
    <property type="match status" value="1"/>
</dbReference>
<dbReference type="Proteomes" id="UP000190166">
    <property type="component" value="Unassembled WGS sequence"/>
</dbReference>
<dbReference type="RefSeq" id="WP_079468655.1">
    <property type="nucleotide sequence ID" value="NZ_FUZZ01000001.1"/>
</dbReference>